<dbReference type="SUPFAM" id="SSF55874">
    <property type="entry name" value="ATPase domain of HSP90 chaperone/DNA topoisomerase II/histidine kinase"/>
    <property type="match status" value="1"/>
</dbReference>
<accession>A0A7G8Q8U9</accession>
<dbReference type="InterPro" id="IPR004358">
    <property type="entry name" value="Sig_transdc_His_kin-like_C"/>
</dbReference>
<feature type="transmembrane region" description="Helical" evidence="3">
    <location>
        <begin position="65"/>
        <end position="85"/>
    </location>
</feature>
<dbReference type="SMART" id="SM00387">
    <property type="entry name" value="HATPase_c"/>
    <property type="match status" value="1"/>
</dbReference>
<dbReference type="RefSeq" id="WP_187058677.1">
    <property type="nucleotide sequence ID" value="NZ_CP060412.1"/>
</dbReference>
<dbReference type="GO" id="GO:0000155">
    <property type="term" value="F:phosphorelay sensor kinase activity"/>
    <property type="evidence" value="ECO:0007669"/>
    <property type="project" value="InterPro"/>
</dbReference>
<dbReference type="InterPro" id="IPR036097">
    <property type="entry name" value="HisK_dim/P_sf"/>
</dbReference>
<organism evidence="5 6">
    <name type="scientific">Dyella telluris</name>
    <dbReference type="NCBI Taxonomy" id="2763498"/>
    <lineage>
        <taxon>Bacteria</taxon>
        <taxon>Pseudomonadati</taxon>
        <taxon>Pseudomonadota</taxon>
        <taxon>Gammaproteobacteria</taxon>
        <taxon>Lysobacterales</taxon>
        <taxon>Rhodanobacteraceae</taxon>
        <taxon>Dyella</taxon>
    </lineage>
</organism>
<dbReference type="AlphaFoldDB" id="A0A7G8Q8U9"/>
<dbReference type="Gene3D" id="1.10.287.130">
    <property type="match status" value="1"/>
</dbReference>
<dbReference type="PANTHER" id="PTHR43065">
    <property type="entry name" value="SENSOR HISTIDINE KINASE"/>
    <property type="match status" value="1"/>
</dbReference>
<proteinExistence type="predicted"/>
<evidence type="ECO:0000259" key="4">
    <source>
        <dbReference type="PROSITE" id="PS50109"/>
    </source>
</evidence>
<dbReference type="Proteomes" id="UP000515873">
    <property type="component" value="Chromosome"/>
</dbReference>
<dbReference type="KEGG" id="dtl:H8F01_08915"/>
<keyword evidence="3" id="KW-0472">Membrane</keyword>
<keyword evidence="6" id="KW-1185">Reference proteome</keyword>
<dbReference type="EC" id="2.7.13.3" evidence="2"/>
<evidence type="ECO:0000256" key="3">
    <source>
        <dbReference type="SAM" id="Phobius"/>
    </source>
</evidence>
<dbReference type="PRINTS" id="PR00344">
    <property type="entry name" value="BCTRLSENSOR"/>
</dbReference>
<evidence type="ECO:0000256" key="2">
    <source>
        <dbReference type="ARBA" id="ARBA00012438"/>
    </source>
</evidence>
<feature type="transmembrane region" description="Helical" evidence="3">
    <location>
        <begin position="105"/>
        <end position="124"/>
    </location>
</feature>
<gene>
    <name evidence="5" type="ORF">H8F01_08915</name>
</gene>
<feature type="domain" description="Histidine kinase" evidence="4">
    <location>
        <begin position="214"/>
        <end position="425"/>
    </location>
</feature>
<dbReference type="Gene3D" id="3.30.565.10">
    <property type="entry name" value="Histidine kinase-like ATPase, C-terminal domain"/>
    <property type="match status" value="1"/>
</dbReference>
<feature type="transmembrane region" description="Helical" evidence="3">
    <location>
        <begin position="12"/>
        <end position="30"/>
    </location>
</feature>
<dbReference type="SUPFAM" id="SSF47384">
    <property type="entry name" value="Homodimeric domain of signal transducing histidine kinase"/>
    <property type="match status" value="1"/>
</dbReference>
<evidence type="ECO:0000313" key="6">
    <source>
        <dbReference type="Proteomes" id="UP000515873"/>
    </source>
</evidence>
<sequence>MIATGLQALLVRVYYIVVEPALALPAVWSIADITDLGADLGIVIGAWVGVMMIRRGRFNRGIQFFLCVYLLTLAANFATTGYRHAPPDPTPTLLLAIGGVVLGRRTLWTVYFAIIGCFALGQLGDAWWLPGPRHPFWWSFHALPMLIVAYLMVGFAIDCTTRALRQMLSDAVQRGEALARTNELLKTEMEERERTQNQLIHSQKLDAIGRAASGVAHDFDNVLNVVLGYAAQREQLADLGTPALLNAMQGIELAALRALTISRKLLNFSRQEVGVSQVFDAATAVAELEPMLHQLLGTYIQLECRMPAIELPLQLDRGQFELMILNIAANARDAMPEGGQFTLHLEADSGSRSVKLTLADSGTGMSDDVRAKVFEPFYTTKPFGRGTGLGLSVVASMVGAAHGSIDVVSAPMHGTTFIIRLPIYGAPMTSSLLDVQTECDAQDSLAKR</sequence>
<evidence type="ECO:0000256" key="1">
    <source>
        <dbReference type="ARBA" id="ARBA00000085"/>
    </source>
</evidence>
<reference evidence="5 6" key="1">
    <citation type="submission" date="2020-08" db="EMBL/GenBank/DDBJ databases">
        <title>Dyella sp. G9 isolated from forest soil.</title>
        <authorList>
            <person name="Fu J."/>
            <person name="Qiu L."/>
        </authorList>
    </citation>
    <scope>NUCLEOTIDE SEQUENCE [LARGE SCALE GENOMIC DNA]</scope>
    <source>
        <strain evidence="5 6">G9</strain>
    </source>
</reference>
<feature type="transmembrane region" description="Helical" evidence="3">
    <location>
        <begin position="136"/>
        <end position="157"/>
    </location>
</feature>
<dbReference type="PANTHER" id="PTHR43065:SF42">
    <property type="entry name" value="TWO-COMPONENT SENSOR PPRA"/>
    <property type="match status" value="1"/>
</dbReference>
<dbReference type="Pfam" id="PF02518">
    <property type="entry name" value="HATPase_c"/>
    <property type="match status" value="1"/>
</dbReference>
<dbReference type="InterPro" id="IPR003594">
    <property type="entry name" value="HATPase_dom"/>
</dbReference>
<feature type="transmembrane region" description="Helical" evidence="3">
    <location>
        <begin position="36"/>
        <end position="53"/>
    </location>
</feature>
<evidence type="ECO:0000313" key="5">
    <source>
        <dbReference type="EMBL" id="QNK03207.1"/>
    </source>
</evidence>
<comment type="catalytic activity">
    <reaction evidence="1">
        <text>ATP + protein L-histidine = ADP + protein N-phospho-L-histidine.</text>
        <dbReference type="EC" id="2.7.13.3"/>
    </reaction>
</comment>
<keyword evidence="3" id="KW-1133">Transmembrane helix</keyword>
<name>A0A7G8Q8U9_9GAMM</name>
<dbReference type="EMBL" id="CP060412">
    <property type="protein sequence ID" value="QNK03207.1"/>
    <property type="molecule type" value="Genomic_DNA"/>
</dbReference>
<dbReference type="InterPro" id="IPR036890">
    <property type="entry name" value="HATPase_C_sf"/>
</dbReference>
<dbReference type="PROSITE" id="PS50109">
    <property type="entry name" value="HIS_KIN"/>
    <property type="match status" value="1"/>
</dbReference>
<dbReference type="InterPro" id="IPR005467">
    <property type="entry name" value="His_kinase_dom"/>
</dbReference>
<protein>
    <recommendedName>
        <fullName evidence="2">histidine kinase</fullName>
        <ecNumber evidence="2">2.7.13.3</ecNumber>
    </recommendedName>
</protein>
<keyword evidence="3" id="KW-0812">Transmembrane</keyword>